<comment type="caution">
    <text evidence="2">The sequence shown here is derived from an EMBL/GenBank/DDBJ whole genome shotgun (WGS) entry which is preliminary data.</text>
</comment>
<reference evidence="2 3" key="1">
    <citation type="journal article" date="2016" name="Nat. Commun.">
        <title>Thousands of microbial genomes shed light on interconnected biogeochemical processes in an aquifer system.</title>
        <authorList>
            <person name="Anantharaman K."/>
            <person name="Brown C.T."/>
            <person name="Hug L.A."/>
            <person name="Sharon I."/>
            <person name="Castelle C.J."/>
            <person name="Probst A.J."/>
            <person name="Thomas B.C."/>
            <person name="Singh A."/>
            <person name="Wilkins M.J."/>
            <person name="Karaoz U."/>
            <person name="Brodie E.L."/>
            <person name="Williams K.H."/>
            <person name="Hubbard S.S."/>
            <person name="Banfield J.F."/>
        </authorList>
    </citation>
    <scope>NUCLEOTIDE SEQUENCE [LARGE SCALE GENOMIC DNA]</scope>
</reference>
<dbReference type="Gene3D" id="3.90.1170.50">
    <property type="entry name" value="Aldehyde oxidase/xanthine dehydrogenase, a/b hammerhead"/>
    <property type="match status" value="1"/>
</dbReference>
<dbReference type="EMBL" id="MFIX01000208">
    <property type="protein sequence ID" value="OGG01470.1"/>
    <property type="molecule type" value="Genomic_DNA"/>
</dbReference>
<dbReference type="InterPro" id="IPR012368">
    <property type="entry name" value="OxRdtase_Mopterin-bd_su_IorB"/>
</dbReference>
<dbReference type="Pfam" id="PF20256">
    <property type="entry name" value="MoCoBD_2"/>
    <property type="match status" value="2"/>
</dbReference>
<dbReference type="InterPro" id="IPR046867">
    <property type="entry name" value="AldOxase/xan_DH_MoCoBD2"/>
</dbReference>
<name>A0A1F5YMR0_9BACT</name>
<gene>
    <name evidence="2" type="ORF">A3F83_00950</name>
</gene>
<protein>
    <recommendedName>
        <fullName evidence="1">Aldehyde oxidase/xanthine dehydrogenase a/b hammerhead domain-containing protein</fullName>
    </recommendedName>
</protein>
<dbReference type="PANTHER" id="PTHR47495:SF1">
    <property type="entry name" value="BLL3820 PROTEIN"/>
    <property type="match status" value="1"/>
</dbReference>
<dbReference type="InterPro" id="IPR037165">
    <property type="entry name" value="AldOxase/xan_DH_Mopterin-bd_sf"/>
</dbReference>
<proteinExistence type="predicted"/>
<dbReference type="SMART" id="SM01008">
    <property type="entry name" value="Ald_Xan_dh_C"/>
    <property type="match status" value="1"/>
</dbReference>
<accession>A0A1F5YMR0</accession>
<sequence>MTREDLYGESDNPAESTLKLDRREFLKLTGGGILILFSLGEFSTLEAQRREYPTDFNAYLLIGEDGRISCFTGKIEMGQGVITSLAQMAAEELCVPLDSVKMVMGDTELCPWDGGTHGSLTTRFFGPPLRAASAKAREVLLELASAQMKVPPEQLVTENGKIFERGKPGKALTYAQLAKGQKITRELEREAVQKVAAEFKVIGVPTIRTDAREKVTGQARFAGDIRYPGLLYAKILRPPAHRAQLKSADTSAAEKMAGVTVVRQDDLIACLHLDPEMAEKALQTVRADFEIPQETVDDKNIFDHLLKVAQEGNPADEKGSLETGEKQASRLFEAKYLNSYVAHSPIEPHTATAEFKDGKVEVWASTQSPFGIKESIANALNLPSEKVHVRTPFVGGGFGGKSRNTQAEEAARLSMITGKPVQVAWTRAEEFFYDTFRPAAVVLIKSGIDDQGRIVLWDYKVYFAGSRGASHTYDIPNNRITVFGSGWGGAAGTHPFATGAWRAPGANTNVFSRESQIDMMAAKAGIDPLEFRLKNMKDDRMLGVLRAAADKFGWKPAVSPSGRGFGISCGVDSGTYVASIAEVAVDKNSGHVQVKRVVCAQDMGLVINPEGAKIQMEGCITMGLGYALTEEIHFKGGKIFDANYDSYAIPRFSWLPEIETVLIEAKNSPAQGGGEPAIINMGAVVANAIFDASGARLYQLPMTPDRIKAALKA</sequence>
<dbReference type="PIRSF" id="PIRSF036389">
    <property type="entry name" value="IOR_B"/>
    <property type="match status" value="1"/>
</dbReference>
<feature type="domain" description="Aldehyde oxidase/xanthine dehydrogenase a/b hammerhead" evidence="1">
    <location>
        <begin position="216"/>
        <end position="293"/>
    </location>
</feature>
<dbReference type="Gene3D" id="3.30.365.10">
    <property type="entry name" value="Aldehyde oxidase/xanthine dehydrogenase, molybdopterin binding domain"/>
    <property type="match status" value="4"/>
</dbReference>
<evidence type="ECO:0000313" key="2">
    <source>
        <dbReference type="EMBL" id="OGG01470.1"/>
    </source>
</evidence>
<dbReference type="InterPro" id="IPR000674">
    <property type="entry name" value="Ald_Oxase/Xan_DH_a/b"/>
</dbReference>
<dbReference type="SUPFAM" id="SSF56003">
    <property type="entry name" value="Molybdenum cofactor-binding domain"/>
    <property type="match status" value="2"/>
</dbReference>
<dbReference type="InterPro" id="IPR008274">
    <property type="entry name" value="AldOxase/xan_DH_MoCoBD1"/>
</dbReference>
<evidence type="ECO:0000259" key="1">
    <source>
        <dbReference type="SMART" id="SM01008"/>
    </source>
</evidence>
<dbReference type="PANTHER" id="PTHR47495">
    <property type="entry name" value="ALDEHYDE DEHYDROGENASE"/>
    <property type="match status" value="1"/>
</dbReference>
<dbReference type="Proteomes" id="UP000179129">
    <property type="component" value="Unassembled WGS sequence"/>
</dbReference>
<dbReference type="STRING" id="1817867.A3F83_00950"/>
<dbReference type="Pfam" id="PF02738">
    <property type="entry name" value="MoCoBD_1"/>
    <property type="match status" value="1"/>
</dbReference>
<evidence type="ECO:0000313" key="3">
    <source>
        <dbReference type="Proteomes" id="UP000179129"/>
    </source>
</evidence>
<dbReference type="GO" id="GO:0016491">
    <property type="term" value="F:oxidoreductase activity"/>
    <property type="evidence" value="ECO:0007669"/>
    <property type="project" value="InterPro"/>
</dbReference>
<dbReference type="AlphaFoldDB" id="A0A1F5YMR0"/>
<organism evidence="2 3">
    <name type="scientific">Candidatus Glassbacteria bacterium RIFCSPLOWO2_12_FULL_58_11</name>
    <dbReference type="NCBI Taxonomy" id="1817867"/>
    <lineage>
        <taxon>Bacteria</taxon>
        <taxon>Candidatus Glassiibacteriota</taxon>
    </lineage>
</organism>
<dbReference type="InterPro" id="IPR052516">
    <property type="entry name" value="N-heterocyclic_Hydroxylase"/>
</dbReference>